<feature type="site" description="Transition state stabilizer" evidence="9 12">
    <location>
        <position position="17"/>
    </location>
</feature>
<feature type="binding site" evidence="9 11">
    <location>
        <begin position="101"/>
        <end position="102"/>
    </location>
    <ligand>
        <name>substrate</name>
    </ligand>
</feature>
<dbReference type="RefSeq" id="WP_115011976.1">
    <property type="nucleotide sequence ID" value="NZ_UGHV01000001.1"/>
</dbReference>
<dbReference type="NCBIfam" id="TIGR01088">
    <property type="entry name" value="aroQ"/>
    <property type="match status" value="1"/>
</dbReference>
<evidence type="ECO:0000256" key="10">
    <source>
        <dbReference type="PIRSR" id="PIRSR001399-1"/>
    </source>
</evidence>
<dbReference type="SUPFAM" id="SSF52304">
    <property type="entry name" value="Type II 3-dehydroquinate dehydratase"/>
    <property type="match status" value="1"/>
</dbReference>
<dbReference type="OrthoDB" id="9790793at2"/>
<evidence type="ECO:0000256" key="12">
    <source>
        <dbReference type="PIRSR" id="PIRSR001399-3"/>
    </source>
</evidence>
<organism evidence="13 14">
    <name type="scientific">Helicobacter canis</name>
    <dbReference type="NCBI Taxonomy" id="29419"/>
    <lineage>
        <taxon>Bacteria</taxon>
        <taxon>Pseudomonadati</taxon>
        <taxon>Campylobacterota</taxon>
        <taxon>Epsilonproteobacteria</taxon>
        <taxon>Campylobacterales</taxon>
        <taxon>Helicobacteraceae</taxon>
        <taxon>Helicobacter</taxon>
    </lineage>
</organism>
<evidence type="ECO:0000256" key="9">
    <source>
        <dbReference type="HAMAP-Rule" id="MF_00169"/>
    </source>
</evidence>
<feature type="active site" description="Proton donor" evidence="9 10">
    <location>
        <position position="100"/>
    </location>
</feature>
<keyword evidence="9" id="KW-0057">Aromatic amino acid biosynthesis</keyword>
<name>A0A377J5W8_9HELI</name>
<dbReference type="AlphaFoldDB" id="A0A377J5W8"/>
<dbReference type="GO" id="GO:0009073">
    <property type="term" value="P:aromatic amino acid family biosynthetic process"/>
    <property type="evidence" value="ECO:0007669"/>
    <property type="project" value="UniProtKB-KW"/>
</dbReference>
<proteinExistence type="inferred from homology"/>
<dbReference type="CDD" id="cd00466">
    <property type="entry name" value="DHQase_II"/>
    <property type="match status" value="1"/>
</dbReference>
<protein>
    <recommendedName>
        <fullName evidence="6 9">3-dehydroquinate dehydratase</fullName>
        <shortName evidence="9">3-dehydroquinase</shortName>
        <ecNumber evidence="6 9">4.2.1.10</ecNumber>
    </recommendedName>
    <alternativeName>
        <fullName evidence="9">Type II DHQase</fullName>
    </alternativeName>
</protein>
<keyword evidence="8 9" id="KW-0456">Lyase</keyword>
<dbReference type="GO" id="GO:0009423">
    <property type="term" value="P:chorismate biosynthetic process"/>
    <property type="evidence" value="ECO:0007669"/>
    <property type="project" value="UniProtKB-UniRule"/>
</dbReference>
<evidence type="ECO:0000256" key="11">
    <source>
        <dbReference type="PIRSR" id="PIRSR001399-2"/>
    </source>
</evidence>
<evidence type="ECO:0000256" key="7">
    <source>
        <dbReference type="ARBA" id="ARBA00022605"/>
    </source>
</evidence>
<comment type="catalytic activity">
    <reaction evidence="1 9">
        <text>3-dehydroquinate = 3-dehydroshikimate + H2O</text>
        <dbReference type="Rhea" id="RHEA:21096"/>
        <dbReference type="ChEBI" id="CHEBI:15377"/>
        <dbReference type="ChEBI" id="CHEBI:16630"/>
        <dbReference type="ChEBI" id="CHEBI:32364"/>
        <dbReference type="EC" id="4.2.1.10"/>
    </reaction>
</comment>
<feature type="active site" description="Proton acceptor" evidence="9 10">
    <location>
        <position position="22"/>
    </location>
</feature>
<dbReference type="NCBIfam" id="NF003806">
    <property type="entry name" value="PRK05395.1-3"/>
    <property type="match status" value="1"/>
</dbReference>
<evidence type="ECO:0000313" key="14">
    <source>
        <dbReference type="Proteomes" id="UP000254841"/>
    </source>
</evidence>
<dbReference type="UniPathway" id="UPA00053">
    <property type="reaction ID" value="UER00086"/>
</dbReference>
<feature type="binding site" evidence="9 11">
    <location>
        <position position="80"/>
    </location>
    <ligand>
        <name>substrate</name>
    </ligand>
</feature>
<dbReference type="PANTHER" id="PTHR21272">
    <property type="entry name" value="CATABOLIC 3-DEHYDROQUINASE"/>
    <property type="match status" value="1"/>
</dbReference>
<feature type="binding site" evidence="9 11">
    <location>
        <position position="111"/>
    </location>
    <ligand>
        <name>substrate</name>
    </ligand>
</feature>
<evidence type="ECO:0000256" key="6">
    <source>
        <dbReference type="ARBA" id="ARBA00012060"/>
    </source>
</evidence>
<dbReference type="InterPro" id="IPR036441">
    <property type="entry name" value="DHquinase_II_sf"/>
</dbReference>
<dbReference type="EMBL" id="UGHV01000001">
    <property type="protein sequence ID" value="STO97758.1"/>
    <property type="molecule type" value="Genomic_DNA"/>
</dbReference>
<comment type="subunit">
    <text evidence="5 9">Homododecamer.</text>
</comment>
<feature type="binding site" evidence="9 11">
    <location>
        <position position="87"/>
    </location>
    <ligand>
        <name>substrate</name>
    </ligand>
</feature>
<evidence type="ECO:0000256" key="4">
    <source>
        <dbReference type="ARBA" id="ARBA00011037"/>
    </source>
</evidence>
<feature type="binding site" evidence="9 11">
    <location>
        <position position="74"/>
    </location>
    <ligand>
        <name>substrate</name>
    </ligand>
</feature>
<evidence type="ECO:0000256" key="8">
    <source>
        <dbReference type="ARBA" id="ARBA00023239"/>
    </source>
</evidence>
<dbReference type="GO" id="GO:0003855">
    <property type="term" value="F:3-dehydroquinate dehydratase activity"/>
    <property type="evidence" value="ECO:0007669"/>
    <property type="project" value="UniProtKB-UniRule"/>
</dbReference>
<sequence>MKILVIQGPNLNLLGHRDPRIYGPLTLEQIHDNMRTFAKQSNISLEFFQSNFEGEMIDKLQECVGGEYDGVLINPAAYSHTSIALADAIMACGVPVVEVHISNIFAREDFRQKSYTGAVCAGVITGFGAYGYHIGLISLIQIISEVQAFKAQNPQAANAQAK</sequence>
<dbReference type="InterPro" id="IPR001874">
    <property type="entry name" value="DHquinase_II"/>
</dbReference>
<dbReference type="PANTHER" id="PTHR21272:SF3">
    <property type="entry name" value="CATABOLIC 3-DEHYDROQUINASE"/>
    <property type="match status" value="1"/>
</dbReference>
<dbReference type="NCBIfam" id="NF003805">
    <property type="entry name" value="PRK05395.1-2"/>
    <property type="match status" value="1"/>
</dbReference>
<dbReference type="NCBIfam" id="NF003807">
    <property type="entry name" value="PRK05395.1-4"/>
    <property type="match status" value="1"/>
</dbReference>
<accession>A0A377J5W8</accession>
<dbReference type="HAMAP" id="MF_00169">
    <property type="entry name" value="AroQ"/>
    <property type="match status" value="1"/>
</dbReference>
<dbReference type="GO" id="GO:0019631">
    <property type="term" value="P:quinate catabolic process"/>
    <property type="evidence" value="ECO:0007669"/>
    <property type="project" value="TreeGrafter"/>
</dbReference>
<evidence type="ECO:0000256" key="5">
    <source>
        <dbReference type="ARBA" id="ARBA00011193"/>
    </source>
</evidence>
<evidence type="ECO:0000313" key="13">
    <source>
        <dbReference type="EMBL" id="STO97758.1"/>
    </source>
</evidence>
<dbReference type="PIRSF" id="PIRSF001399">
    <property type="entry name" value="DHquinase_II"/>
    <property type="match status" value="1"/>
</dbReference>
<dbReference type="InterPro" id="IPR018509">
    <property type="entry name" value="DHquinase_II_CS"/>
</dbReference>
<evidence type="ECO:0000256" key="1">
    <source>
        <dbReference type="ARBA" id="ARBA00001864"/>
    </source>
</evidence>
<evidence type="ECO:0000256" key="3">
    <source>
        <dbReference type="ARBA" id="ARBA00004902"/>
    </source>
</evidence>
<comment type="function">
    <text evidence="2 9">Catalyzes a trans-dehydration via an enolate intermediate.</text>
</comment>
<dbReference type="EC" id="4.2.1.10" evidence="6 9"/>
<dbReference type="PROSITE" id="PS01029">
    <property type="entry name" value="DEHYDROQUINASE_II"/>
    <property type="match status" value="1"/>
</dbReference>
<reference evidence="13 14" key="1">
    <citation type="submission" date="2018-06" db="EMBL/GenBank/DDBJ databases">
        <authorList>
            <consortium name="Pathogen Informatics"/>
            <person name="Doyle S."/>
        </authorList>
    </citation>
    <scope>NUCLEOTIDE SEQUENCE [LARGE SCALE GENOMIC DNA]</scope>
    <source>
        <strain evidence="13 14">NCTC12410</strain>
    </source>
</reference>
<dbReference type="GO" id="GO:0008652">
    <property type="term" value="P:amino acid biosynthetic process"/>
    <property type="evidence" value="ECO:0007669"/>
    <property type="project" value="UniProtKB-KW"/>
</dbReference>
<comment type="pathway">
    <text evidence="3 9">Metabolic intermediate biosynthesis; chorismate biosynthesis; chorismate from D-erythrose 4-phosphate and phosphoenolpyruvate: step 3/7.</text>
</comment>
<dbReference type="Proteomes" id="UP000254841">
    <property type="component" value="Unassembled WGS sequence"/>
</dbReference>
<evidence type="ECO:0000256" key="2">
    <source>
        <dbReference type="ARBA" id="ARBA00003924"/>
    </source>
</evidence>
<comment type="similarity">
    <text evidence="4 9">Belongs to the type-II 3-dehydroquinase family.</text>
</comment>
<keyword evidence="7 9" id="KW-0028">Amino-acid biosynthesis</keyword>
<gene>
    <name evidence="9 13" type="primary">aroQ</name>
    <name evidence="13" type="ORF">NCTC12410_01595</name>
</gene>
<dbReference type="Gene3D" id="3.40.50.9100">
    <property type="entry name" value="Dehydroquinase, class II"/>
    <property type="match status" value="1"/>
</dbReference>
<dbReference type="Pfam" id="PF01220">
    <property type="entry name" value="DHquinase_II"/>
    <property type="match status" value="1"/>
</dbReference>